<evidence type="ECO:0000256" key="3">
    <source>
        <dbReference type="ARBA" id="ARBA00023125"/>
    </source>
</evidence>
<evidence type="ECO:0000259" key="7">
    <source>
        <dbReference type="PROSITE" id="PS50066"/>
    </source>
</evidence>
<dbReference type="AlphaFoldDB" id="A0A0D6QRR2"/>
<dbReference type="CDD" id="cd00265">
    <property type="entry name" value="MADS_MEF2_like"/>
    <property type="match status" value="1"/>
</dbReference>
<dbReference type="InterPro" id="IPR033896">
    <property type="entry name" value="MEF2-like_N"/>
</dbReference>
<dbReference type="InterPro" id="IPR002100">
    <property type="entry name" value="TF_MADSbox"/>
</dbReference>
<dbReference type="SMART" id="SM00432">
    <property type="entry name" value="MADS"/>
    <property type="match status" value="1"/>
</dbReference>
<dbReference type="PANTHER" id="PTHR48019">
    <property type="entry name" value="SERUM RESPONSE FACTOR HOMOLOG"/>
    <property type="match status" value="1"/>
</dbReference>
<dbReference type="Pfam" id="PF01486">
    <property type="entry name" value="K-box"/>
    <property type="match status" value="1"/>
</dbReference>
<dbReference type="GO" id="GO:0003700">
    <property type="term" value="F:DNA-binding transcription factor activity"/>
    <property type="evidence" value="ECO:0007669"/>
    <property type="project" value="InterPro"/>
</dbReference>
<comment type="subcellular location">
    <subcellularLocation>
        <location evidence="1">Nucleus</location>
    </subcellularLocation>
</comment>
<proteinExistence type="predicted"/>
<dbReference type="SUPFAM" id="SSF55455">
    <property type="entry name" value="SRF-like"/>
    <property type="match status" value="1"/>
</dbReference>
<sequence>MGRGKLQLKKIEDSMSRQVTFCKRRGGLLKKARELSTLCDATVALVIFSPSGKLFEYSSSNMQMLIKRYLKYPEALDSSIHSTSNINANSLDLAIMHQRYQNLSGRYRQMNGKELEGLDFKELVKLENSLQRGIKSIKSTKNEMLSMQMENCQQQRLFKQNNKTPAEVQETPITESSSLENDELHRDCSTLQSGVIDQGDDQENQIFLQLG</sequence>
<dbReference type="EMBL" id="GCKF01044747">
    <property type="protein sequence ID" value="JAG94052.1"/>
    <property type="molecule type" value="Transcribed_RNA"/>
</dbReference>
<dbReference type="Pfam" id="PF00319">
    <property type="entry name" value="SRF-TF"/>
    <property type="match status" value="1"/>
</dbReference>
<keyword evidence="4" id="KW-0804">Transcription</keyword>
<dbReference type="PROSITE" id="PS50066">
    <property type="entry name" value="MADS_BOX_2"/>
    <property type="match status" value="1"/>
</dbReference>
<feature type="domain" description="K-box" evidence="8">
    <location>
        <begin position="86"/>
        <end position="205"/>
    </location>
</feature>
<keyword evidence="3" id="KW-0238">DNA-binding</keyword>
<organism evidence="9">
    <name type="scientific">Araucaria cunninghamii</name>
    <name type="common">Hoop pine</name>
    <name type="synonym">Moreton Bay pine</name>
    <dbReference type="NCBI Taxonomy" id="56994"/>
    <lineage>
        <taxon>Eukaryota</taxon>
        <taxon>Viridiplantae</taxon>
        <taxon>Streptophyta</taxon>
        <taxon>Embryophyta</taxon>
        <taxon>Tracheophyta</taxon>
        <taxon>Spermatophyta</taxon>
        <taxon>Pinopsida</taxon>
        <taxon>Pinidae</taxon>
        <taxon>Conifers II</taxon>
        <taxon>Araucariales</taxon>
        <taxon>Araucariaceae</taxon>
        <taxon>Araucaria</taxon>
    </lineage>
</organism>
<evidence type="ECO:0000256" key="6">
    <source>
        <dbReference type="SAM" id="MobiDB-lite"/>
    </source>
</evidence>
<evidence type="ECO:0000256" key="1">
    <source>
        <dbReference type="ARBA" id="ARBA00004123"/>
    </source>
</evidence>
<evidence type="ECO:0000256" key="4">
    <source>
        <dbReference type="ARBA" id="ARBA00023163"/>
    </source>
</evidence>
<dbReference type="PROSITE" id="PS51297">
    <property type="entry name" value="K_BOX"/>
    <property type="match status" value="1"/>
</dbReference>
<dbReference type="InterPro" id="IPR036879">
    <property type="entry name" value="TF_MADSbox_sf"/>
</dbReference>
<name>A0A0D6QRR2_ARACU</name>
<evidence type="ECO:0000259" key="8">
    <source>
        <dbReference type="PROSITE" id="PS51297"/>
    </source>
</evidence>
<dbReference type="PROSITE" id="PS00350">
    <property type="entry name" value="MADS_BOX_1"/>
    <property type="match status" value="1"/>
</dbReference>
<dbReference type="GO" id="GO:0005634">
    <property type="term" value="C:nucleus"/>
    <property type="evidence" value="ECO:0007669"/>
    <property type="project" value="UniProtKB-SubCell"/>
</dbReference>
<reference evidence="9" key="1">
    <citation type="submission" date="2015-03" db="EMBL/GenBank/DDBJ databases">
        <title>A transcriptome of Araucaria cunninghamii, an australian fine timber species.</title>
        <authorList>
            <person name="Jing Yi C.J.Y."/>
            <person name="Yin San L.Y.S."/>
            <person name="Abdul Karim S.S."/>
            <person name="Wan Azmi N.N."/>
            <person name="Hercus R.R."/>
            <person name="Croft L.L."/>
        </authorList>
    </citation>
    <scope>NUCLEOTIDE SEQUENCE</scope>
    <source>
        <strain evidence="9">MI0301</strain>
        <tissue evidence="9">Leaf</tissue>
    </source>
</reference>
<evidence type="ECO:0000256" key="5">
    <source>
        <dbReference type="ARBA" id="ARBA00023242"/>
    </source>
</evidence>
<dbReference type="GO" id="GO:0046983">
    <property type="term" value="F:protein dimerization activity"/>
    <property type="evidence" value="ECO:0007669"/>
    <property type="project" value="InterPro"/>
</dbReference>
<protein>
    <recommendedName>
        <fullName evidence="10">MADS-box domain-containing protein</fullName>
    </recommendedName>
</protein>
<keyword evidence="2" id="KW-0805">Transcription regulation</keyword>
<evidence type="ECO:0000256" key="2">
    <source>
        <dbReference type="ARBA" id="ARBA00023015"/>
    </source>
</evidence>
<dbReference type="PRINTS" id="PR00404">
    <property type="entry name" value="MADSDOMAIN"/>
</dbReference>
<keyword evidence="5" id="KW-0539">Nucleus</keyword>
<feature type="domain" description="MADS-box" evidence="7">
    <location>
        <begin position="1"/>
        <end position="61"/>
    </location>
</feature>
<feature type="region of interest" description="Disordered" evidence="6">
    <location>
        <begin position="164"/>
        <end position="184"/>
    </location>
</feature>
<dbReference type="Gene3D" id="3.40.1810.10">
    <property type="entry name" value="Transcription factor, MADS-box"/>
    <property type="match status" value="1"/>
</dbReference>
<dbReference type="InterPro" id="IPR002487">
    <property type="entry name" value="TF_Kbox"/>
</dbReference>
<evidence type="ECO:0000313" key="9">
    <source>
        <dbReference type="EMBL" id="JAG94052.1"/>
    </source>
</evidence>
<evidence type="ECO:0008006" key="10">
    <source>
        <dbReference type="Google" id="ProtNLM"/>
    </source>
</evidence>
<dbReference type="GO" id="GO:0000977">
    <property type="term" value="F:RNA polymerase II transcription regulatory region sequence-specific DNA binding"/>
    <property type="evidence" value="ECO:0007669"/>
    <property type="project" value="InterPro"/>
</dbReference>
<accession>A0A0D6QRR2</accession>
<dbReference type="GO" id="GO:0045944">
    <property type="term" value="P:positive regulation of transcription by RNA polymerase II"/>
    <property type="evidence" value="ECO:0007669"/>
    <property type="project" value="InterPro"/>
</dbReference>
<dbReference type="InterPro" id="IPR050142">
    <property type="entry name" value="MADS-box/MEF2_TF"/>
</dbReference>